<keyword evidence="2" id="KW-1185">Reference proteome</keyword>
<dbReference type="EMBL" id="BLWC01000001">
    <property type="protein sequence ID" value="GFM97006.1"/>
    <property type="molecule type" value="Genomic_DNA"/>
</dbReference>
<dbReference type="Proteomes" id="UP000498980">
    <property type="component" value="Unassembled WGS sequence"/>
</dbReference>
<accession>A0A7J0C5N3</accession>
<sequence length="60" mass="6237">MQGNFVKVDEGASSLVVAVTGELSAVKPDADGAGLDAAERGGRVHVYEERGAHESILSWP</sequence>
<reference evidence="1 2" key="1">
    <citation type="submission" date="2020-05" db="EMBL/GenBank/DDBJ databases">
        <title>Whole genome shotgun sequence of Streptomyces fulvorobeus NBRC 15897.</title>
        <authorList>
            <person name="Komaki H."/>
            <person name="Tamura T."/>
        </authorList>
    </citation>
    <scope>NUCLEOTIDE SEQUENCE [LARGE SCALE GENOMIC DNA]</scope>
    <source>
        <strain evidence="1 2">NBRC 15897</strain>
    </source>
</reference>
<gene>
    <name evidence="1" type="ORF">Sfulv_18170</name>
</gene>
<comment type="caution">
    <text evidence="1">The sequence shown here is derived from an EMBL/GenBank/DDBJ whole genome shotgun (WGS) entry which is preliminary data.</text>
</comment>
<name>A0A7J0C5N3_9ACTN</name>
<proteinExistence type="predicted"/>
<dbReference type="AlphaFoldDB" id="A0A7J0C5N3"/>
<organism evidence="1 2">
    <name type="scientific">Streptomyces fulvorobeus</name>
    <dbReference type="NCBI Taxonomy" id="284028"/>
    <lineage>
        <taxon>Bacteria</taxon>
        <taxon>Bacillati</taxon>
        <taxon>Actinomycetota</taxon>
        <taxon>Actinomycetes</taxon>
        <taxon>Kitasatosporales</taxon>
        <taxon>Streptomycetaceae</taxon>
        <taxon>Streptomyces</taxon>
    </lineage>
</organism>
<protein>
    <submittedName>
        <fullName evidence="1">Uncharacterized protein</fullName>
    </submittedName>
</protein>
<evidence type="ECO:0000313" key="1">
    <source>
        <dbReference type="EMBL" id="GFM97006.1"/>
    </source>
</evidence>
<evidence type="ECO:0000313" key="2">
    <source>
        <dbReference type="Proteomes" id="UP000498980"/>
    </source>
</evidence>